<dbReference type="SUPFAM" id="SSF51306">
    <property type="entry name" value="LexA/Signal peptidase"/>
    <property type="match status" value="1"/>
</dbReference>
<dbReference type="PANTHER" id="PTHR43390:SF1">
    <property type="entry name" value="CHLOROPLAST PROCESSING PEPTIDASE"/>
    <property type="match status" value="1"/>
</dbReference>
<evidence type="ECO:0000259" key="4">
    <source>
        <dbReference type="Pfam" id="PF10502"/>
    </source>
</evidence>
<dbReference type="InterPro" id="IPR000223">
    <property type="entry name" value="Pept_S26A_signal_pept_1"/>
</dbReference>
<keyword evidence="3 5" id="KW-0378">Hydrolase</keyword>
<keyword evidence="3" id="KW-0812">Transmembrane</keyword>
<keyword evidence="3" id="KW-0472">Membrane</keyword>
<accession>A0ABW4T1N8</accession>
<organism evidence="5 6">
    <name type="scientific">Nonomuraea mangrovi</name>
    <dbReference type="NCBI Taxonomy" id="2316207"/>
    <lineage>
        <taxon>Bacteria</taxon>
        <taxon>Bacillati</taxon>
        <taxon>Actinomycetota</taxon>
        <taxon>Actinomycetes</taxon>
        <taxon>Streptosporangiales</taxon>
        <taxon>Streptosporangiaceae</taxon>
        <taxon>Nonomuraea</taxon>
    </lineage>
</organism>
<dbReference type="NCBIfam" id="TIGR02227">
    <property type="entry name" value="sigpep_I_bact"/>
    <property type="match status" value="1"/>
</dbReference>
<comment type="subcellular location">
    <subcellularLocation>
        <location evidence="1">Cell membrane</location>
        <topology evidence="1">Single-pass type II membrane protein</topology>
    </subcellularLocation>
    <subcellularLocation>
        <location evidence="3">Membrane</location>
        <topology evidence="3">Single-pass type II membrane protein</topology>
    </subcellularLocation>
</comment>
<keyword evidence="6" id="KW-1185">Reference proteome</keyword>
<dbReference type="CDD" id="cd06530">
    <property type="entry name" value="S26_SPase_I"/>
    <property type="match status" value="1"/>
</dbReference>
<dbReference type="InterPro" id="IPR019533">
    <property type="entry name" value="Peptidase_S26"/>
</dbReference>
<sequence>MAVEESKSKKRRGGLKETLFLIALGVGAALLLQAFVVRSFYIPSESMENTLRIGDRVSVNKLHGASERGDIVVFTGWNGEDTIKRVIAVGGDKVACCDAKKRITVNGIPLDENYLFPDDFPSGEEFSYTVPQGKLWLMGDHRSASVDSRTHVRQAGEWISEDQVIGRAWAIYWPFSHATILSRPEIFDKVR</sequence>
<name>A0ABW4T1N8_9ACTN</name>
<feature type="domain" description="Peptidase S26" evidence="4">
    <location>
        <begin position="16"/>
        <end position="173"/>
    </location>
</feature>
<dbReference type="RefSeq" id="WP_379575373.1">
    <property type="nucleotide sequence ID" value="NZ_JBHUFV010000041.1"/>
</dbReference>
<keyword evidence="3" id="KW-1133">Transmembrane helix</keyword>
<dbReference type="EMBL" id="JBHUFV010000041">
    <property type="protein sequence ID" value="MFD1935257.1"/>
    <property type="molecule type" value="Genomic_DNA"/>
</dbReference>
<protein>
    <recommendedName>
        <fullName evidence="3">Signal peptidase I</fullName>
        <ecNumber evidence="3">3.4.21.89</ecNumber>
    </recommendedName>
</protein>
<keyword evidence="3" id="KW-0645">Protease</keyword>
<dbReference type="GO" id="GO:0009003">
    <property type="term" value="F:signal peptidase activity"/>
    <property type="evidence" value="ECO:0007669"/>
    <property type="project" value="UniProtKB-EC"/>
</dbReference>
<dbReference type="Proteomes" id="UP001597368">
    <property type="component" value="Unassembled WGS sequence"/>
</dbReference>
<evidence type="ECO:0000313" key="6">
    <source>
        <dbReference type="Proteomes" id="UP001597368"/>
    </source>
</evidence>
<evidence type="ECO:0000256" key="2">
    <source>
        <dbReference type="ARBA" id="ARBA00009370"/>
    </source>
</evidence>
<proteinExistence type="inferred from homology"/>
<dbReference type="Pfam" id="PF10502">
    <property type="entry name" value="Peptidase_S26"/>
    <property type="match status" value="1"/>
</dbReference>
<feature type="transmembrane region" description="Helical" evidence="3">
    <location>
        <begin position="20"/>
        <end position="41"/>
    </location>
</feature>
<dbReference type="PRINTS" id="PR00727">
    <property type="entry name" value="LEADERPTASE"/>
</dbReference>
<dbReference type="PANTHER" id="PTHR43390">
    <property type="entry name" value="SIGNAL PEPTIDASE I"/>
    <property type="match status" value="1"/>
</dbReference>
<evidence type="ECO:0000313" key="5">
    <source>
        <dbReference type="EMBL" id="MFD1935257.1"/>
    </source>
</evidence>
<dbReference type="Gene3D" id="2.10.109.10">
    <property type="entry name" value="Umud Fragment, subunit A"/>
    <property type="match status" value="1"/>
</dbReference>
<gene>
    <name evidence="5" type="primary">lepB</name>
    <name evidence="5" type="ORF">ACFSKW_27655</name>
</gene>
<dbReference type="InterPro" id="IPR036286">
    <property type="entry name" value="LexA/Signal_pep-like_sf"/>
</dbReference>
<dbReference type="EC" id="3.4.21.89" evidence="3"/>
<evidence type="ECO:0000256" key="3">
    <source>
        <dbReference type="RuleBase" id="RU362042"/>
    </source>
</evidence>
<comment type="similarity">
    <text evidence="2 3">Belongs to the peptidase S26 family.</text>
</comment>
<reference evidence="6" key="1">
    <citation type="journal article" date="2019" name="Int. J. Syst. Evol. Microbiol.">
        <title>The Global Catalogue of Microorganisms (GCM) 10K type strain sequencing project: providing services to taxonomists for standard genome sequencing and annotation.</title>
        <authorList>
            <consortium name="The Broad Institute Genomics Platform"/>
            <consortium name="The Broad Institute Genome Sequencing Center for Infectious Disease"/>
            <person name="Wu L."/>
            <person name="Ma J."/>
        </authorList>
    </citation>
    <scope>NUCLEOTIDE SEQUENCE [LARGE SCALE GENOMIC DNA]</scope>
    <source>
        <strain evidence="6">ICMP 6774ER</strain>
    </source>
</reference>
<comment type="caution">
    <text evidence="5">The sequence shown here is derived from an EMBL/GenBank/DDBJ whole genome shotgun (WGS) entry which is preliminary data.</text>
</comment>
<evidence type="ECO:0000256" key="1">
    <source>
        <dbReference type="ARBA" id="ARBA00004401"/>
    </source>
</evidence>
<comment type="catalytic activity">
    <reaction evidence="3">
        <text>Cleavage of hydrophobic, N-terminal signal or leader sequences from secreted and periplasmic proteins.</text>
        <dbReference type="EC" id="3.4.21.89"/>
    </reaction>
</comment>